<proteinExistence type="predicted"/>
<dbReference type="EMBL" id="LGIA01000176">
    <property type="protein sequence ID" value="KOH43853.1"/>
    <property type="molecule type" value="Genomic_DNA"/>
</dbReference>
<gene>
    <name evidence="6" type="ORF">NC99_33490</name>
</gene>
<dbReference type="STRING" id="1409788.NC99_33490"/>
<evidence type="ECO:0000259" key="5">
    <source>
        <dbReference type="Pfam" id="PF25990"/>
    </source>
</evidence>
<dbReference type="RefSeq" id="WP_053185526.1">
    <property type="nucleotide sequence ID" value="NZ_LGIA01000176.1"/>
</dbReference>
<dbReference type="AlphaFoldDB" id="A0A0L8V670"/>
<sequence>MKNRKTLLIALVPLLLIAGYLILQGSDQAVTDITVKVERGPFEIQIYSSGELESEKSENITIPEKMNDRNLRIYELTITDLIDEGTYVDSGDYVGTLDHKAVEEAIKSTQDELESELTELQDAKIDSNLNLSNQRDVIINAQLDLEEKKIVTEESIYESPSVQKKAQMDYDKALRKYEQEKNAYRLKREQEENRVTRRFIDYRQTEDRLRQLQELYNTLEIYAPKAGLLTYYKQGYGGATKVGSRVTMWNPVIATIPDMTNLISRTFINEIDISKVKVGLPVKVGVDAFPDKELAGEVISMANVGQNMPNSDAKVFEVKIKIFDIDPDLRPAMTTSNIIQAVTLQDTLYVPLESVFSNDSLQYVYKSNRGNLVKQIVSLGDANENYVLIRDGLSEGDEVFLSSPDETDDLSYEGLEIYTQLLKEKEEREAAEKKAKEAFDKEARKNSAPMGDPSGQMRGMQNQSTSTRN</sequence>
<dbReference type="Gene3D" id="2.40.420.20">
    <property type="match status" value="1"/>
</dbReference>
<protein>
    <recommendedName>
        <fullName evidence="5">YknX-like beta-barrel domain-containing protein</fullName>
    </recommendedName>
</protein>
<reference evidence="7" key="1">
    <citation type="submission" date="2015-07" db="EMBL/GenBank/DDBJ databases">
        <title>Genome sequencing of Sunxiuqinia dokdonensis strain SK.</title>
        <authorList>
            <person name="Ahn S."/>
            <person name="Kim B.-C."/>
        </authorList>
    </citation>
    <scope>NUCLEOTIDE SEQUENCE [LARGE SCALE GENOMIC DNA]</scope>
    <source>
        <strain evidence="7">SK</strain>
    </source>
</reference>
<evidence type="ECO:0000256" key="3">
    <source>
        <dbReference type="SAM" id="Coils"/>
    </source>
</evidence>
<dbReference type="Proteomes" id="UP000036958">
    <property type="component" value="Unassembled WGS sequence"/>
</dbReference>
<feature type="region of interest" description="Disordered" evidence="4">
    <location>
        <begin position="426"/>
        <end position="469"/>
    </location>
</feature>
<evidence type="ECO:0000256" key="2">
    <source>
        <dbReference type="ARBA" id="ARBA00023054"/>
    </source>
</evidence>
<evidence type="ECO:0000256" key="4">
    <source>
        <dbReference type="SAM" id="MobiDB-lite"/>
    </source>
</evidence>
<dbReference type="PANTHER" id="PTHR32347:SF23">
    <property type="entry name" value="BLL5650 PROTEIN"/>
    <property type="match status" value="1"/>
</dbReference>
<evidence type="ECO:0000313" key="6">
    <source>
        <dbReference type="EMBL" id="KOH43853.1"/>
    </source>
</evidence>
<feature type="coiled-coil region" evidence="3">
    <location>
        <begin position="99"/>
        <end position="130"/>
    </location>
</feature>
<dbReference type="Pfam" id="PF25990">
    <property type="entry name" value="Beta-barrel_YknX"/>
    <property type="match status" value="1"/>
</dbReference>
<dbReference type="PANTHER" id="PTHR32347">
    <property type="entry name" value="EFFLUX SYSTEM COMPONENT YKNX-RELATED"/>
    <property type="match status" value="1"/>
</dbReference>
<organism evidence="6 7">
    <name type="scientific">Sunxiuqinia dokdonensis</name>
    <dbReference type="NCBI Taxonomy" id="1409788"/>
    <lineage>
        <taxon>Bacteria</taxon>
        <taxon>Pseudomonadati</taxon>
        <taxon>Bacteroidota</taxon>
        <taxon>Bacteroidia</taxon>
        <taxon>Marinilabiliales</taxon>
        <taxon>Prolixibacteraceae</taxon>
        <taxon>Sunxiuqinia</taxon>
    </lineage>
</organism>
<feature type="domain" description="YknX-like beta-barrel" evidence="5">
    <location>
        <begin position="266"/>
        <end position="334"/>
    </location>
</feature>
<dbReference type="InterPro" id="IPR058636">
    <property type="entry name" value="Beta-barrel_YknX"/>
</dbReference>
<feature type="coiled-coil region" evidence="3">
    <location>
        <begin position="163"/>
        <end position="222"/>
    </location>
</feature>
<accession>A0A0L8V670</accession>
<dbReference type="GO" id="GO:0030313">
    <property type="term" value="C:cell envelope"/>
    <property type="evidence" value="ECO:0007669"/>
    <property type="project" value="UniProtKB-SubCell"/>
</dbReference>
<comment type="caution">
    <text evidence="6">The sequence shown here is derived from an EMBL/GenBank/DDBJ whole genome shotgun (WGS) entry which is preliminary data.</text>
</comment>
<keyword evidence="2 3" id="KW-0175">Coiled coil</keyword>
<name>A0A0L8V670_9BACT</name>
<dbReference type="Gene3D" id="2.40.30.170">
    <property type="match status" value="1"/>
</dbReference>
<dbReference type="OrthoDB" id="1522431at2"/>
<feature type="compositionally biased region" description="Basic and acidic residues" evidence="4">
    <location>
        <begin position="426"/>
        <end position="445"/>
    </location>
</feature>
<feature type="compositionally biased region" description="Polar residues" evidence="4">
    <location>
        <begin position="459"/>
        <end position="469"/>
    </location>
</feature>
<evidence type="ECO:0000256" key="1">
    <source>
        <dbReference type="ARBA" id="ARBA00004196"/>
    </source>
</evidence>
<comment type="subcellular location">
    <subcellularLocation>
        <location evidence="1">Cell envelope</location>
    </subcellularLocation>
</comment>
<keyword evidence="7" id="KW-1185">Reference proteome</keyword>
<evidence type="ECO:0000313" key="7">
    <source>
        <dbReference type="Proteomes" id="UP000036958"/>
    </source>
</evidence>
<dbReference type="PATRIC" id="fig|1409788.3.peg.3432"/>
<dbReference type="InterPro" id="IPR050465">
    <property type="entry name" value="UPF0194_transport"/>
</dbReference>